<organism evidence="1 2">
    <name type="scientific">Thiothrix lacustris</name>
    <dbReference type="NCBI Taxonomy" id="525917"/>
    <lineage>
        <taxon>Bacteria</taxon>
        <taxon>Pseudomonadati</taxon>
        <taxon>Pseudomonadota</taxon>
        <taxon>Gammaproteobacteria</taxon>
        <taxon>Thiotrichales</taxon>
        <taxon>Thiotrichaceae</taxon>
        <taxon>Thiothrix</taxon>
    </lineage>
</organism>
<dbReference type="EMBL" id="MTEJ01000192">
    <property type="protein sequence ID" value="OQX07916.1"/>
    <property type="molecule type" value="Genomic_DNA"/>
</dbReference>
<evidence type="ECO:0000313" key="2">
    <source>
        <dbReference type="Proteomes" id="UP000192491"/>
    </source>
</evidence>
<proteinExistence type="predicted"/>
<reference evidence="1 2" key="1">
    <citation type="submission" date="2017-01" db="EMBL/GenBank/DDBJ databases">
        <title>Novel large sulfur bacteria in the metagenomes of groundwater-fed chemosynthetic microbial mats in the Lake Huron basin.</title>
        <authorList>
            <person name="Sharrar A.M."/>
            <person name="Flood B.E."/>
            <person name="Bailey J.V."/>
            <person name="Jones D.S."/>
            <person name="Biddanda B."/>
            <person name="Ruberg S.A."/>
            <person name="Marcus D.N."/>
            <person name="Dick G.J."/>
        </authorList>
    </citation>
    <scope>NUCLEOTIDE SEQUENCE [LARGE SCALE GENOMIC DNA]</scope>
    <source>
        <strain evidence="1">A8</strain>
    </source>
</reference>
<sequence>MSLLELINEIAKHGLLEQVALADGSVILEASPNLEALLNHPDLPAFLAEGAQSQESLSHRSPALPAS</sequence>
<evidence type="ECO:0000313" key="1">
    <source>
        <dbReference type="EMBL" id="OQX07916.1"/>
    </source>
</evidence>
<gene>
    <name evidence="1" type="ORF">BWK73_26740</name>
</gene>
<dbReference type="Proteomes" id="UP000192491">
    <property type="component" value="Unassembled WGS sequence"/>
</dbReference>
<name>A0A1Y1QKG5_9GAMM</name>
<dbReference type="AlphaFoldDB" id="A0A1Y1QKG5"/>
<comment type="caution">
    <text evidence="1">The sequence shown here is derived from an EMBL/GenBank/DDBJ whole genome shotgun (WGS) entry which is preliminary data.</text>
</comment>
<protein>
    <submittedName>
        <fullName evidence="1">Uncharacterized protein</fullName>
    </submittedName>
</protein>
<accession>A0A1Y1QKG5</accession>